<protein>
    <submittedName>
        <fullName evidence="1">Zn-dependent exopeptidase M28</fullName>
    </submittedName>
</protein>
<dbReference type="Gene3D" id="3.50.30.30">
    <property type="match status" value="1"/>
</dbReference>
<organism evidence="1 2">
    <name type="scientific">Saccharolobus caldissimus</name>
    <dbReference type="NCBI Taxonomy" id="1702097"/>
    <lineage>
        <taxon>Archaea</taxon>
        <taxon>Thermoproteota</taxon>
        <taxon>Thermoprotei</taxon>
        <taxon>Sulfolobales</taxon>
        <taxon>Sulfolobaceae</taxon>
        <taxon>Saccharolobus</taxon>
    </lineage>
</organism>
<evidence type="ECO:0000313" key="1">
    <source>
        <dbReference type="EMBL" id="BDB99360.1"/>
    </source>
</evidence>
<name>A0AAQ4CU79_9CREN</name>
<dbReference type="Proteomes" id="UP001319921">
    <property type="component" value="Chromosome"/>
</dbReference>
<sequence>MENSTITKLALEIYKLGEAIHGSDKEKIILNMIKNHFQNYEIKEIPVSTKEWVIESQRVYINEKEIGKFSVFPYSKGSVKGKIGSNVIAFPFPDHPFKVKDLYKIAVEEGAEGIIFYENDKIRRIVLPDSKIPVIMLPFKPTKGSSIEIDVESYLKDSSSYNLEIVLRDGNDYILLGAHADHWLSGFHDNIFSIDILSSIENLDVKNHGVKLAFFSSEEGPRCCTGSYQHPKNDLFVSVILDALFPSRVVYSSTPNLWEFSKFFKLKRIEMPSPFSDSFNFIQSGIPSLLIYNDDLVPYYHSNADIPLEKDIEFKTEIIESIEKLIQELDKLNTDELEKMSKKYGKWHRIVPDYANLSSMFEYV</sequence>
<dbReference type="KEGG" id="scas:SACC_23770"/>
<dbReference type="GeneID" id="68867100"/>
<gene>
    <name evidence="1" type="ORF">SACC_23770</name>
</gene>
<dbReference type="RefSeq" id="WP_229569677.1">
    <property type="nucleotide sequence ID" value="NZ_AP025226.1"/>
</dbReference>
<keyword evidence="2" id="KW-1185">Reference proteome</keyword>
<dbReference type="SUPFAM" id="SSF53187">
    <property type="entry name" value="Zn-dependent exopeptidases"/>
    <property type="match status" value="1"/>
</dbReference>
<reference evidence="1 2" key="1">
    <citation type="journal article" date="2022" name="Microbiol. Resour. Announc.">
        <title>Complete Genome Sequence of the Hyperthermophilic and Acidophilic Archaeon Saccharolobus caldissimus Strain HS-3T.</title>
        <authorList>
            <person name="Sakai H.D."/>
            <person name="Kurosawa N."/>
        </authorList>
    </citation>
    <scope>NUCLEOTIDE SEQUENCE [LARGE SCALE GENOMIC DNA]</scope>
    <source>
        <strain evidence="1 2">JCM32116</strain>
    </source>
</reference>
<accession>A0AAQ4CU79</accession>
<dbReference type="Gene3D" id="3.40.630.10">
    <property type="entry name" value="Zn peptidases"/>
    <property type="match status" value="1"/>
</dbReference>
<dbReference type="EMBL" id="AP025226">
    <property type="protein sequence ID" value="BDB99360.1"/>
    <property type="molecule type" value="Genomic_DNA"/>
</dbReference>
<dbReference type="AlphaFoldDB" id="A0AAQ4CU79"/>
<evidence type="ECO:0000313" key="2">
    <source>
        <dbReference type="Proteomes" id="UP001319921"/>
    </source>
</evidence>
<proteinExistence type="predicted"/>